<dbReference type="InterPro" id="IPR012337">
    <property type="entry name" value="RNaseH-like_sf"/>
</dbReference>
<name>A0A369KRF6_9BACT</name>
<reference evidence="2" key="1">
    <citation type="submission" date="2018-04" db="EMBL/GenBank/DDBJ databases">
        <title>Draft genome sequence of the Candidatus Spirobacillus cienkowskii, a pathogen of freshwater Daphnia species, reconstructed from hemolymph metagenomic reads.</title>
        <authorList>
            <person name="Bresciani L."/>
            <person name="Lemos L.N."/>
            <person name="Wale N."/>
            <person name="Lin J.Y."/>
            <person name="Fernandes G.R."/>
            <person name="Duffy M.A."/>
            <person name="Rodrigues J.M."/>
        </authorList>
    </citation>
    <scope>NUCLEOTIDE SEQUENCE [LARGE SCALE GENOMIC DNA]</scope>
    <source>
        <strain evidence="2">Binning01</strain>
    </source>
</reference>
<comment type="caution">
    <text evidence="2">The sequence shown here is derived from an EMBL/GenBank/DDBJ whole genome shotgun (WGS) entry which is preliminary data.</text>
</comment>
<feature type="domain" description="Predicted 3'-5' exonuclease PolB-like" evidence="1">
    <location>
        <begin position="156"/>
        <end position="309"/>
    </location>
</feature>
<keyword evidence="3" id="KW-1185">Reference proteome</keyword>
<proteinExistence type="predicted"/>
<protein>
    <recommendedName>
        <fullName evidence="1">Predicted 3'-5' exonuclease PolB-like domain-containing protein</fullName>
    </recommendedName>
</protein>
<organism evidence="2 3">
    <name type="scientific">Spirobacillus cienkowskii</name>
    <dbReference type="NCBI Taxonomy" id="495820"/>
    <lineage>
        <taxon>Bacteria</taxon>
        <taxon>Pseudomonadati</taxon>
        <taxon>Bdellovibrionota</taxon>
        <taxon>Oligoflexia</taxon>
        <taxon>Silvanigrellales</taxon>
        <taxon>Spirobacillus</taxon>
    </lineage>
</organism>
<dbReference type="AlphaFoldDB" id="A0A369KRF6"/>
<sequence length="327" mass="38709">MTINPSQTILKAQRPQPPILIFDIETVPDIPFIFLNYSENFNLSSSFDYEKDWNNYIYYEEFKNKSQTDFPKTIFHAVISICAVFVNPETYTIMDGFKRTIPKVNTYQEFREYEKKVLEEFWLFSIKYQDFHKSWYDFNIENRYLSEYQKSKLKKLPVTFCGYNISNFDLMVIEQRSLINFITCPIEEYVKNLGSDSYRYKYASDKVFDLMNFITNYDVKNARVGLDTLARGMGLGGKLTGMDGSKVAEKFYINNDFLKIEEYCAVDVLISYGVFLAIQKFRGILSEESYKECLLWFEAWLLKEGKPESYKELARESSKYFNYAKKT</sequence>
<dbReference type="Gene3D" id="3.30.420.10">
    <property type="entry name" value="Ribonuclease H-like superfamily/Ribonuclease H"/>
    <property type="match status" value="1"/>
</dbReference>
<dbReference type="InterPro" id="IPR036397">
    <property type="entry name" value="RNaseH_sf"/>
</dbReference>
<dbReference type="Pfam" id="PF10108">
    <property type="entry name" value="DNA_pol_B_exo2"/>
    <property type="match status" value="1"/>
</dbReference>
<dbReference type="EMBL" id="QOVW01000004">
    <property type="protein sequence ID" value="RDB37221.1"/>
    <property type="molecule type" value="Genomic_DNA"/>
</dbReference>
<evidence type="ECO:0000313" key="2">
    <source>
        <dbReference type="EMBL" id="RDB37221.1"/>
    </source>
</evidence>
<dbReference type="GO" id="GO:0003676">
    <property type="term" value="F:nucleic acid binding"/>
    <property type="evidence" value="ECO:0007669"/>
    <property type="project" value="InterPro"/>
</dbReference>
<gene>
    <name evidence="2" type="ORF">DCC88_00895</name>
</gene>
<evidence type="ECO:0000259" key="1">
    <source>
        <dbReference type="Pfam" id="PF10108"/>
    </source>
</evidence>
<evidence type="ECO:0000313" key="3">
    <source>
        <dbReference type="Proteomes" id="UP000253934"/>
    </source>
</evidence>
<dbReference type="Proteomes" id="UP000253934">
    <property type="component" value="Unassembled WGS sequence"/>
</dbReference>
<accession>A0A369KRF6</accession>
<dbReference type="SUPFAM" id="SSF53098">
    <property type="entry name" value="Ribonuclease H-like"/>
    <property type="match status" value="1"/>
</dbReference>
<dbReference type="InterPro" id="IPR019288">
    <property type="entry name" value="3'-5'_exonuclease_PolB-like"/>
</dbReference>